<dbReference type="KEGG" id="tva:4744750"/>
<dbReference type="Gene3D" id="3.40.50.1240">
    <property type="entry name" value="Phosphoglycerate mutase-like"/>
    <property type="match status" value="1"/>
</dbReference>
<dbReference type="InParanoid" id="A2G6W5"/>
<dbReference type="InterPro" id="IPR050645">
    <property type="entry name" value="Histidine_acid_phosphatase"/>
</dbReference>
<dbReference type="STRING" id="5722.A2G6W5"/>
<keyword evidence="2" id="KW-0378">Hydrolase</keyword>
<dbReference type="SMR" id="A2G6W5"/>
<dbReference type="SUPFAM" id="SSF53254">
    <property type="entry name" value="Phosphoglycerate mutase-like"/>
    <property type="match status" value="1"/>
</dbReference>
<dbReference type="PANTHER" id="PTHR11567">
    <property type="entry name" value="ACID PHOSPHATASE-RELATED"/>
    <property type="match status" value="1"/>
</dbReference>
<evidence type="ECO:0000256" key="1">
    <source>
        <dbReference type="ARBA" id="ARBA00005375"/>
    </source>
</evidence>
<protein>
    <recommendedName>
        <fullName evidence="5">Histidine acid phosphatase family protein</fullName>
    </recommendedName>
</protein>
<reference evidence="3" key="2">
    <citation type="journal article" date="2007" name="Science">
        <title>Draft genome sequence of the sexually transmitted pathogen Trichomonas vaginalis.</title>
        <authorList>
            <person name="Carlton J.M."/>
            <person name="Hirt R.P."/>
            <person name="Silva J.C."/>
            <person name="Delcher A.L."/>
            <person name="Schatz M."/>
            <person name="Zhao Q."/>
            <person name="Wortman J.R."/>
            <person name="Bidwell S.L."/>
            <person name="Alsmark U.C.M."/>
            <person name="Besteiro S."/>
            <person name="Sicheritz-Ponten T."/>
            <person name="Noel C.J."/>
            <person name="Dacks J.B."/>
            <person name="Foster P.G."/>
            <person name="Simillion C."/>
            <person name="Van de Peer Y."/>
            <person name="Miranda-Saavedra D."/>
            <person name="Barton G.J."/>
            <person name="Westrop G.D."/>
            <person name="Mueller S."/>
            <person name="Dessi D."/>
            <person name="Fiori P.L."/>
            <person name="Ren Q."/>
            <person name="Paulsen I."/>
            <person name="Zhang H."/>
            <person name="Bastida-Corcuera F.D."/>
            <person name="Simoes-Barbosa A."/>
            <person name="Brown M.T."/>
            <person name="Hayes R.D."/>
            <person name="Mukherjee M."/>
            <person name="Okumura C.Y."/>
            <person name="Schneider R."/>
            <person name="Smith A.J."/>
            <person name="Vanacova S."/>
            <person name="Villalvazo M."/>
            <person name="Haas B.J."/>
            <person name="Pertea M."/>
            <person name="Feldblyum T.V."/>
            <person name="Utterback T.R."/>
            <person name="Shu C.L."/>
            <person name="Osoegawa K."/>
            <person name="de Jong P.J."/>
            <person name="Hrdy I."/>
            <person name="Horvathova L."/>
            <person name="Zubacova Z."/>
            <person name="Dolezal P."/>
            <person name="Malik S.B."/>
            <person name="Logsdon J.M. Jr."/>
            <person name="Henze K."/>
            <person name="Gupta A."/>
            <person name="Wang C.C."/>
            <person name="Dunne R.L."/>
            <person name="Upcroft J.A."/>
            <person name="Upcroft P."/>
            <person name="White O."/>
            <person name="Salzberg S.L."/>
            <person name="Tang P."/>
            <person name="Chiu C.-H."/>
            <person name="Lee Y.-S."/>
            <person name="Embley T.M."/>
            <person name="Coombs G.H."/>
            <person name="Mottram J.C."/>
            <person name="Tachezy J."/>
            <person name="Fraser-Liggett C.M."/>
            <person name="Johnson P.J."/>
        </authorList>
    </citation>
    <scope>NUCLEOTIDE SEQUENCE [LARGE SCALE GENOMIC DNA]</scope>
    <source>
        <strain evidence="3">G3</strain>
    </source>
</reference>
<evidence type="ECO:0008006" key="5">
    <source>
        <dbReference type="Google" id="ProtNLM"/>
    </source>
</evidence>
<dbReference type="VEuPathDB" id="TrichDB:TVAG_218820"/>
<dbReference type="FunCoup" id="A2G6W5">
    <property type="interactions" value="32"/>
</dbReference>
<evidence type="ECO:0000256" key="2">
    <source>
        <dbReference type="ARBA" id="ARBA00022801"/>
    </source>
</evidence>
<sequence length="399" mass="45379">MLNFIVFVANSKKLQCEANTGFHQPVEGAKLLHLSVLFNIGESTPDVRYISRSNEENWTCDDENSLIMNYNPAPEAFHRNYKIQQDPRVLSFTPSCSANDLTNKGMNQMYELGRRIKQHYSNNVPGFMPENANPNFLYIKSSNKKVSLKSAMAFAQGLYESTDYNEVLKIYSDSAKNKLIEPDSESCADVKNQKEAFIASSSYSELFDSYNSKYKNSLHENGIELTKENAYSVASSFLKYQCAKQNLPHLPDGFIVDSQDFVVKYLYKQNLFNNNPSVLSSSILREVFRIINHKLATETYHRIIAVPLSPENFVSILSILDFSDETGPLPKSHIILEIWEVGKDIQARLLYNGQVLPVDSIIPNQQDLLTGLFPYNNFQSILKQKGYLSKCVIPGRTIW</sequence>
<accession>A2G6W5</accession>
<dbReference type="GO" id="GO:0016791">
    <property type="term" value="F:phosphatase activity"/>
    <property type="evidence" value="ECO:0000318"/>
    <property type="project" value="GO_Central"/>
</dbReference>
<dbReference type="InterPro" id="IPR029033">
    <property type="entry name" value="His_PPase_superfam"/>
</dbReference>
<dbReference type="EMBL" id="DS114510">
    <property type="protein sequence ID" value="EAX87105.1"/>
    <property type="molecule type" value="Genomic_DNA"/>
</dbReference>
<evidence type="ECO:0000313" key="4">
    <source>
        <dbReference type="Proteomes" id="UP000001542"/>
    </source>
</evidence>
<keyword evidence="4" id="KW-1185">Reference proteome</keyword>
<comment type="similarity">
    <text evidence="1">Belongs to the histidine acid phosphatase family.</text>
</comment>
<organism evidence="3 4">
    <name type="scientific">Trichomonas vaginalis (strain ATCC PRA-98 / G3)</name>
    <dbReference type="NCBI Taxonomy" id="412133"/>
    <lineage>
        <taxon>Eukaryota</taxon>
        <taxon>Metamonada</taxon>
        <taxon>Parabasalia</taxon>
        <taxon>Trichomonadida</taxon>
        <taxon>Trichomonadidae</taxon>
        <taxon>Trichomonas</taxon>
    </lineage>
</organism>
<dbReference type="Pfam" id="PF00328">
    <property type="entry name" value="His_Phos_2"/>
    <property type="match status" value="1"/>
</dbReference>
<dbReference type="AlphaFoldDB" id="A2G6W5"/>
<evidence type="ECO:0000313" key="3">
    <source>
        <dbReference type="EMBL" id="EAX87105.1"/>
    </source>
</evidence>
<dbReference type="InterPro" id="IPR000560">
    <property type="entry name" value="His_Pase_clade-2"/>
</dbReference>
<dbReference type="OrthoDB" id="10257284at2759"/>
<dbReference type="Proteomes" id="UP000001542">
    <property type="component" value="Unassembled WGS sequence"/>
</dbReference>
<reference evidence="3" key="1">
    <citation type="submission" date="2006-10" db="EMBL/GenBank/DDBJ databases">
        <authorList>
            <person name="Amadeo P."/>
            <person name="Zhao Q."/>
            <person name="Wortman J."/>
            <person name="Fraser-Liggett C."/>
            <person name="Carlton J."/>
        </authorList>
    </citation>
    <scope>NUCLEOTIDE SEQUENCE</scope>
    <source>
        <strain evidence="3">G3</strain>
    </source>
</reference>
<gene>
    <name evidence="3" type="ORF">TVAG_218820</name>
</gene>
<proteinExistence type="inferred from homology"/>
<dbReference type="PANTHER" id="PTHR11567:SF110">
    <property type="entry name" value="2-PHOSPHOXYLOSE PHOSPHATASE 1"/>
    <property type="match status" value="1"/>
</dbReference>
<name>A2G6W5_TRIV3</name>
<dbReference type="VEuPathDB" id="TrichDB:TVAGG3_0416860"/>